<proteinExistence type="predicted"/>
<sequence>MPRFGELMAVDVWAAATRVLTAGTNLNNIAAADVWAVATRDLTDISIEEVFDLPIVDDTYGAIDVNSAASVDGFGSSLQVSADVGTGKRLLFLLLSQDAASAISKVQIEFRDTSAGSGNLVAIVNAGWVISSTGYVVPIYRSLTDNSALHVRVKDSNGGALGYRLGVAIA</sequence>
<dbReference type="EMBL" id="LAZR01056791">
    <property type="protein sequence ID" value="KKK73424.1"/>
    <property type="molecule type" value="Genomic_DNA"/>
</dbReference>
<accession>A0A0F9A4B5</accession>
<organism evidence="1">
    <name type="scientific">marine sediment metagenome</name>
    <dbReference type="NCBI Taxonomy" id="412755"/>
    <lineage>
        <taxon>unclassified sequences</taxon>
        <taxon>metagenomes</taxon>
        <taxon>ecological metagenomes</taxon>
    </lineage>
</organism>
<evidence type="ECO:0000313" key="1">
    <source>
        <dbReference type="EMBL" id="KKK73424.1"/>
    </source>
</evidence>
<reference evidence="1" key="1">
    <citation type="journal article" date="2015" name="Nature">
        <title>Complex archaea that bridge the gap between prokaryotes and eukaryotes.</title>
        <authorList>
            <person name="Spang A."/>
            <person name="Saw J.H."/>
            <person name="Jorgensen S.L."/>
            <person name="Zaremba-Niedzwiedzka K."/>
            <person name="Martijn J."/>
            <person name="Lind A.E."/>
            <person name="van Eijk R."/>
            <person name="Schleper C."/>
            <person name="Guy L."/>
            <person name="Ettema T.J."/>
        </authorList>
    </citation>
    <scope>NUCLEOTIDE SEQUENCE</scope>
</reference>
<gene>
    <name evidence="1" type="ORF">LCGC14_2893960</name>
</gene>
<name>A0A0F9A4B5_9ZZZZ</name>
<comment type="caution">
    <text evidence="1">The sequence shown here is derived from an EMBL/GenBank/DDBJ whole genome shotgun (WGS) entry which is preliminary data.</text>
</comment>
<protein>
    <submittedName>
        <fullName evidence="1">Uncharacterized protein</fullName>
    </submittedName>
</protein>
<dbReference type="AlphaFoldDB" id="A0A0F9A4B5"/>